<proteinExistence type="predicted"/>
<organism evidence="3 4">
    <name type="scientific">Porphyridium purpureum</name>
    <name type="common">Red alga</name>
    <name type="synonym">Porphyridium cruentum</name>
    <dbReference type="NCBI Taxonomy" id="35688"/>
    <lineage>
        <taxon>Eukaryota</taxon>
        <taxon>Rhodophyta</taxon>
        <taxon>Bangiophyceae</taxon>
        <taxon>Porphyridiales</taxon>
        <taxon>Porphyridiaceae</taxon>
        <taxon>Porphyridium</taxon>
    </lineage>
</organism>
<evidence type="ECO:0000313" key="3">
    <source>
        <dbReference type="EMBL" id="KAA8495312.1"/>
    </source>
</evidence>
<evidence type="ECO:0000313" key="4">
    <source>
        <dbReference type="Proteomes" id="UP000324585"/>
    </source>
</evidence>
<dbReference type="Proteomes" id="UP000324585">
    <property type="component" value="Unassembled WGS sequence"/>
</dbReference>
<keyword evidence="2" id="KW-0812">Transmembrane</keyword>
<evidence type="ECO:0000256" key="1">
    <source>
        <dbReference type="SAM" id="MobiDB-lite"/>
    </source>
</evidence>
<keyword evidence="4" id="KW-1185">Reference proteome</keyword>
<dbReference type="AlphaFoldDB" id="A0A5J4YWS3"/>
<keyword evidence="2" id="KW-1133">Transmembrane helix</keyword>
<dbReference type="EMBL" id="VRMN01000003">
    <property type="protein sequence ID" value="KAA8495312.1"/>
    <property type="molecule type" value="Genomic_DNA"/>
</dbReference>
<feature type="transmembrane region" description="Helical" evidence="2">
    <location>
        <begin position="148"/>
        <end position="165"/>
    </location>
</feature>
<name>A0A5J4YWS3_PORPP</name>
<feature type="transmembrane region" description="Helical" evidence="2">
    <location>
        <begin position="106"/>
        <end position="127"/>
    </location>
</feature>
<keyword evidence="2" id="KW-0472">Membrane</keyword>
<feature type="transmembrane region" description="Helical" evidence="2">
    <location>
        <begin position="171"/>
        <end position="189"/>
    </location>
</feature>
<accession>A0A5J4YWS3</accession>
<comment type="caution">
    <text evidence="3">The sequence shown here is derived from an EMBL/GenBank/DDBJ whole genome shotgun (WGS) entry which is preliminary data.</text>
</comment>
<reference evidence="4" key="1">
    <citation type="journal article" date="2019" name="Nat. Commun.">
        <title>Expansion of phycobilisome linker gene families in mesophilic red algae.</title>
        <authorList>
            <person name="Lee J."/>
            <person name="Kim D."/>
            <person name="Bhattacharya D."/>
            <person name="Yoon H.S."/>
        </authorList>
    </citation>
    <scope>NUCLEOTIDE SEQUENCE [LARGE SCALE GENOMIC DNA]</scope>
    <source>
        <strain evidence="4">CCMP 1328</strain>
    </source>
</reference>
<sequence>MSAAASKGEKEKLNGPDAAGSGGGATYVGVAQPSGPSVTKADGSKMEVSRTLESSPSGDLSPYAQKIISESFVWLASLIVWGSGCDFATKYNRGTPVDGTCNGICVWQIICGLMSWLFMTFILVMNFMCETGRASRYGWFSHKFEMQLLFVPCLIWIPGVAAISARDSPAVGSAVFFSWMCFAGSFYAATKAYRSFREEDEPDPIPKAYLENPYIYG</sequence>
<feature type="region of interest" description="Disordered" evidence="1">
    <location>
        <begin position="1"/>
        <end position="59"/>
    </location>
</feature>
<protein>
    <recommendedName>
        <fullName evidence="5">MARVEL domain-containing protein</fullName>
    </recommendedName>
</protein>
<gene>
    <name evidence="3" type="ORF">FVE85_1467</name>
</gene>
<evidence type="ECO:0000256" key="2">
    <source>
        <dbReference type="SAM" id="Phobius"/>
    </source>
</evidence>
<evidence type="ECO:0008006" key="5">
    <source>
        <dbReference type="Google" id="ProtNLM"/>
    </source>
</evidence>